<dbReference type="CDD" id="cd00304">
    <property type="entry name" value="RT_like"/>
    <property type="match status" value="1"/>
</dbReference>
<dbReference type="InterPro" id="IPR035901">
    <property type="entry name" value="GIY-YIG_endonuc_sf"/>
</dbReference>
<organism evidence="3 4">
    <name type="scientific">Aedes albopictus</name>
    <name type="common">Asian tiger mosquito</name>
    <name type="synonym">Stegomyia albopicta</name>
    <dbReference type="NCBI Taxonomy" id="7160"/>
    <lineage>
        <taxon>Eukaryota</taxon>
        <taxon>Metazoa</taxon>
        <taxon>Ecdysozoa</taxon>
        <taxon>Arthropoda</taxon>
        <taxon>Hexapoda</taxon>
        <taxon>Insecta</taxon>
        <taxon>Pterygota</taxon>
        <taxon>Neoptera</taxon>
        <taxon>Endopterygota</taxon>
        <taxon>Diptera</taxon>
        <taxon>Nematocera</taxon>
        <taxon>Culicoidea</taxon>
        <taxon>Culicidae</taxon>
        <taxon>Culicinae</taxon>
        <taxon>Aedini</taxon>
        <taxon>Aedes</taxon>
        <taxon>Stegomyia</taxon>
    </lineage>
</organism>
<evidence type="ECO:0008006" key="5">
    <source>
        <dbReference type="Google" id="ProtNLM"/>
    </source>
</evidence>
<reference evidence="4" key="1">
    <citation type="journal article" date="2015" name="Proc. Natl. Acad. Sci. U.S.A.">
        <title>Genome sequence of the Asian Tiger mosquito, Aedes albopictus, reveals insights into its biology, genetics, and evolution.</title>
        <authorList>
            <person name="Chen X.G."/>
            <person name="Jiang X."/>
            <person name="Gu J."/>
            <person name="Xu M."/>
            <person name="Wu Y."/>
            <person name="Deng Y."/>
            <person name="Zhang C."/>
            <person name="Bonizzoni M."/>
            <person name="Dermauw W."/>
            <person name="Vontas J."/>
            <person name="Armbruster P."/>
            <person name="Huang X."/>
            <person name="Yang Y."/>
            <person name="Zhang H."/>
            <person name="He W."/>
            <person name="Peng H."/>
            <person name="Liu Y."/>
            <person name="Wu K."/>
            <person name="Chen J."/>
            <person name="Lirakis M."/>
            <person name="Topalis P."/>
            <person name="Van Leeuwen T."/>
            <person name="Hall A.B."/>
            <person name="Jiang X."/>
            <person name="Thorpe C."/>
            <person name="Mueller R.L."/>
            <person name="Sun C."/>
            <person name="Waterhouse R.M."/>
            <person name="Yan G."/>
            <person name="Tu Z.J."/>
            <person name="Fang X."/>
            <person name="James A.A."/>
        </authorList>
    </citation>
    <scope>NUCLEOTIDE SEQUENCE [LARGE SCALE GENOMIC DNA]</scope>
    <source>
        <strain evidence="4">Foshan</strain>
    </source>
</reference>
<evidence type="ECO:0000259" key="2">
    <source>
        <dbReference type="PROSITE" id="PS50878"/>
    </source>
</evidence>
<evidence type="ECO:0000313" key="3">
    <source>
        <dbReference type="EnsemblMetazoa" id="AALFPA23_000433.P38008"/>
    </source>
</evidence>
<dbReference type="PANTHER" id="PTHR21301">
    <property type="entry name" value="REVERSE TRANSCRIPTASE"/>
    <property type="match status" value="1"/>
</dbReference>
<dbReference type="CDD" id="cd10442">
    <property type="entry name" value="GIY-YIG_PLEs"/>
    <property type="match status" value="1"/>
</dbReference>
<feature type="domain" description="Reverse transcriptase" evidence="2">
    <location>
        <begin position="1"/>
        <end position="94"/>
    </location>
</feature>
<dbReference type="Proteomes" id="UP000069940">
    <property type="component" value="Unassembled WGS sequence"/>
</dbReference>
<evidence type="ECO:0000313" key="4">
    <source>
        <dbReference type="Proteomes" id="UP000069940"/>
    </source>
</evidence>
<dbReference type="EnsemblMetazoa" id="AALFPA23_000433.R38008">
    <property type="protein sequence ID" value="AALFPA23_000433.P38008"/>
    <property type="gene ID" value="AALFPA23_000433"/>
</dbReference>
<proteinExistence type="predicted"/>
<dbReference type="PROSITE" id="PS50878">
    <property type="entry name" value="RT_POL"/>
    <property type="match status" value="1"/>
</dbReference>
<dbReference type="RefSeq" id="XP_062713450.1">
    <property type="nucleotide sequence ID" value="XM_062857466.1"/>
</dbReference>
<keyword evidence="4" id="KW-1185">Reference proteome</keyword>
<name>A0ABM1XK89_AEDAL</name>
<dbReference type="Gene3D" id="3.40.1440.10">
    <property type="entry name" value="GIY-YIG endonuclease"/>
    <property type="match status" value="1"/>
</dbReference>
<dbReference type="Pfam" id="PF01541">
    <property type="entry name" value="GIY-YIG"/>
    <property type="match status" value="1"/>
</dbReference>
<dbReference type="PROSITE" id="PS50164">
    <property type="entry name" value="GIY_YIG"/>
    <property type="match status" value="1"/>
</dbReference>
<dbReference type="InterPro" id="IPR058912">
    <property type="entry name" value="HTH_animal"/>
</dbReference>
<evidence type="ECO:0000259" key="1">
    <source>
        <dbReference type="PROSITE" id="PS50164"/>
    </source>
</evidence>
<feature type="domain" description="GIY-YIG" evidence="1">
    <location>
        <begin position="231"/>
        <end position="322"/>
    </location>
</feature>
<protein>
    <recommendedName>
        <fullName evidence="5">Reverse transcriptase domain-containing protein</fullName>
    </recommendedName>
</protein>
<dbReference type="InterPro" id="IPR000477">
    <property type="entry name" value="RT_dom"/>
</dbReference>
<dbReference type="GeneID" id="134290346"/>
<accession>A0ABM1XK89</accession>
<dbReference type="PANTHER" id="PTHR21301:SF10">
    <property type="entry name" value="REVERSE TRANSCRIPTASE DOMAIN-CONTAINING PROTEIN"/>
    <property type="match status" value="1"/>
</dbReference>
<dbReference type="Pfam" id="PF26215">
    <property type="entry name" value="HTH_animal"/>
    <property type="match status" value="1"/>
</dbReference>
<sequence>MGSKLSPLLADVFMSDFEEELQKEKIFPRIWRRYVDDIFAVVKERYLTQILQLLNTRHSSIKFTIEKETNGTLPFLDLMITRKDDNTLKFGIYRKPTSTDRYITSDSNHFGTQQQAAFHSMAHRLFNIPMEKEEFITERKKIHEAAVLNGYDKKIVDKILRKHERKRHRQNSTTLQPDRDQKKRISIPFYPKLTNSIQNVLQQHGLQAVYKSSQTLKNLLCALKDKVPAEEMSGIYEIPCKDCPAVYIGQTRRKLKTRLREHKTATDNGKVHESSVAVHSMELNHTIDWDQSKLKKCIRKVSQLNAWESMFITTAEQPLMNDDDAPIVSPLFRLTKQKMK</sequence>
<reference evidence="3" key="2">
    <citation type="submission" date="2025-05" db="UniProtKB">
        <authorList>
            <consortium name="EnsemblMetazoa"/>
        </authorList>
    </citation>
    <scope>IDENTIFICATION</scope>
    <source>
        <strain evidence="3">Foshan</strain>
    </source>
</reference>
<dbReference type="InterPro" id="IPR000305">
    <property type="entry name" value="GIY-YIG_endonuc"/>
</dbReference>